<accession>A0A9N9RAB8</accession>
<dbReference type="EMBL" id="OU893335">
    <property type="protein sequence ID" value="CAG9792575.1"/>
    <property type="molecule type" value="Genomic_DNA"/>
</dbReference>
<feature type="region of interest" description="Disordered" evidence="1">
    <location>
        <begin position="81"/>
        <end position="114"/>
    </location>
</feature>
<feature type="region of interest" description="Disordered" evidence="1">
    <location>
        <begin position="1"/>
        <end position="46"/>
    </location>
</feature>
<evidence type="ECO:0000256" key="1">
    <source>
        <dbReference type="SAM" id="MobiDB-lite"/>
    </source>
</evidence>
<feature type="compositionally biased region" description="Pro residues" evidence="1">
    <location>
        <begin position="16"/>
        <end position="32"/>
    </location>
</feature>
<organism evidence="2 3">
    <name type="scientific">Diatraea saccharalis</name>
    <name type="common">sugarcane borer</name>
    <dbReference type="NCBI Taxonomy" id="40085"/>
    <lineage>
        <taxon>Eukaryota</taxon>
        <taxon>Metazoa</taxon>
        <taxon>Ecdysozoa</taxon>
        <taxon>Arthropoda</taxon>
        <taxon>Hexapoda</taxon>
        <taxon>Insecta</taxon>
        <taxon>Pterygota</taxon>
        <taxon>Neoptera</taxon>
        <taxon>Endopterygota</taxon>
        <taxon>Lepidoptera</taxon>
        <taxon>Glossata</taxon>
        <taxon>Ditrysia</taxon>
        <taxon>Pyraloidea</taxon>
        <taxon>Crambidae</taxon>
        <taxon>Crambinae</taxon>
        <taxon>Diatraea</taxon>
    </lineage>
</organism>
<gene>
    <name evidence="2" type="ORF">DIATSA_LOCUS10094</name>
</gene>
<name>A0A9N9RAB8_9NEOP</name>
<protein>
    <submittedName>
        <fullName evidence="2">Uncharacterized protein</fullName>
    </submittedName>
</protein>
<dbReference type="AlphaFoldDB" id="A0A9N9RAB8"/>
<proteinExistence type="predicted"/>
<evidence type="ECO:0000313" key="3">
    <source>
        <dbReference type="Proteomes" id="UP001153714"/>
    </source>
</evidence>
<feature type="region of interest" description="Disordered" evidence="1">
    <location>
        <begin position="325"/>
        <end position="379"/>
    </location>
</feature>
<sequence>MGELGRQSAAGSPQHAIPPAPAPASAPAPAPAPDAHMDSYHHQPMGMSGVLSAAQSQYLSQLTQQSQRHDNSVYTTNYGVYASSDVSGQRKPQRARVPPPSKRPAARRPSPPAALYTAGVGGVGGGYAYEEAQLMRGGTTLPHHMGGYYEVGYGGSVREGGFGLGAADRFSRTDAASPQQVPAALPPGYAYFYQPPPTTYQYGVYPTYGGGSSVGGVGGVGGVTGVGGVGGVGGVSGVGGVGSAAAGKVSTYTPQQPPYDAQDSYKPAGGYSAGAGKAQGQELAANMYKGHVALNKVNSYEKAGFHSGTPPPFGASHLYIPAPHHHHHLHSQHQMDVRVNNSHSRRESGAGAGGGGGRSSAAKPPPTKPSYSQSYWTPN</sequence>
<reference evidence="2" key="1">
    <citation type="submission" date="2021-12" db="EMBL/GenBank/DDBJ databases">
        <authorList>
            <person name="King R."/>
        </authorList>
    </citation>
    <scope>NUCLEOTIDE SEQUENCE</scope>
</reference>
<dbReference type="Proteomes" id="UP001153714">
    <property type="component" value="Chromosome 4"/>
</dbReference>
<keyword evidence="3" id="KW-1185">Reference proteome</keyword>
<reference evidence="2" key="2">
    <citation type="submission" date="2022-10" db="EMBL/GenBank/DDBJ databases">
        <authorList>
            <consortium name="ENA_rothamsted_submissions"/>
            <consortium name="culmorum"/>
            <person name="King R."/>
        </authorList>
    </citation>
    <scope>NUCLEOTIDE SEQUENCE</scope>
</reference>
<dbReference type="OrthoDB" id="5918007at2759"/>
<evidence type="ECO:0000313" key="2">
    <source>
        <dbReference type="EMBL" id="CAG9792575.1"/>
    </source>
</evidence>